<feature type="compositionally biased region" description="Polar residues" evidence="1">
    <location>
        <begin position="44"/>
        <end position="59"/>
    </location>
</feature>
<proteinExistence type="predicted"/>
<dbReference type="EMBL" id="LAZR01007192">
    <property type="protein sequence ID" value="KKM86844.1"/>
    <property type="molecule type" value="Genomic_DNA"/>
</dbReference>
<dbReference type="AlphaFoldDB" id="A0A0F9KWW8"/>
<evidence type="ECO:0000256" key="1">
    <source>
        <dbReference type="SAM" id="MobiDB-lite"/>
    </source>
</evidence>
<evidence type="ECO:0000313" key="2">
    <source>
        <dbReference type="EMBL" id="KKM86844.1"/>
    </source>
</evidence>
<organism evidence="2">
    <name type="scientific">marine sediment metagenome</name>
    <dbReference type="NCBI Taxonomy" id="412755"/>
    <lineage>
        <taxon>unclassified sequences</taxon>
        <taxon>metagenomes</taxon>
        <taxon>ecological metagenomes</taxon>
    </lineage>
</organism>
<reference evidence="2" key="1">
    <citation type="journal article" date="2015" name="Nature">
        <title>Complex archaea that bridge the gap between prokaryotes and eukaryotes.</title>
        <authorList>
            <person name="Spang A."/>
            <person name="Saw J.H."/>
            <person name="Jorgensen S.L."/>
            <person name="Zaremba-Niedzwiedzka K."/>
            <person name="Martijn J."/>
            <person name="Lind A.E."/>
            <person name="van Eijk R."/>
            <person name="Schleper C."/>
            <person name="Guy L."/>
            <person name="Ettema T.J."/>
        </authorList>
    </citation>
    <scope>NUCLEOTIDE SEQUENCE</scope>
</reference>
<feature type="compositionally biased region" description="Basic residues" evidence="1">
    <location>
        <begin position="18"/>
        <end position="37"/>
    </location>
</feature>
<protein>
    <submittedName>
        <fullName evidence="2">Uncharacterized protein</fullName>
    </submittedName>
</protein>
<comment type="caution">
    <text evidence="2">The sequence shown here is derived from an EMBL/GenBank/DDBJ whole genome shotgun (WGS) entry which is preliminary data.</text>
</comment>
<sequence length="159" mass="17545">MANDDPERDEMGKSSFTSRKRKATASEKKSRKGKGKGKGVSGRNATEVNPLQALDSNADSPDPELFTETTGPGPIPSELKNIPEIRPLDFDTERVNVRNLWPSRIIVRNTPSGEAYNFDEAGRILSVRNIDVQYLLNFNSNGTRGCCGSSGEKRKFEIV</sequence>
<name>A0A0F9KWW8_9ZZZZ</name>
<accession>A0A0F9KWW8</accession>
<feature type="region of interest" description="Disordered" evidence="1">
    <location>
        <begin position="1"/>
        <end position="81"/>
    </location>
</feature>
<gene>
    <name evidence="2" type="ORF">LCGC14_1274940</name>
</gene>